<sequence>MSGGGIGKAIGKAIGGIGKAVGGIFGGSQPKINTPSAQDTAQQEVDKKQQATNASLARKKNRSVLSTGATSMDTGTAQTAKKLLGE</sequence>
<feature type="region of interest" description="Disordered" evidence="1">
    <location>
        <begin position="25"/>
        <end position="86"/>
    </location>
</feature>
<dbReference type="AlphaFoldDB" id="A0A556RGG5"/>
<proteinExistence type="predicted"/>
<dbReference type="EMBL" id="VMHL01000006">
    <property type="protein sequence ID" value="TSJ87981.1"/>
    <property type="molecule type" value="Genomic_DNA"/>
</dbReference>
<evidence type="ECO:0000256" key="1">
    <source>
        <dbReference type="SAM" id="MobiDB-lite"/>
    </source>
</evidence>
<comment type="caution">
    <text evidence="2">The sequence shown here is derived from an EMBL/GenBank/DDBJ whole genome shotgun (WGS) entry which is preliminary data.</text>
</comment>
<gene>
    <name evidence="2" type="ORF">FPQ14_11605</name>
</gene>
<evidence type="ECO:0000313" key="2">
    <source>
        <dbReference type="EMBL" id="TSJ87981.1"/>
    </source>
</evidence>
<dbReference type="RefSeq" id="WP_144190363.1">
    <property type="nucleotide sequence ID" value="NZ_VMHL01000006.1"/>
</dbReference>
<reference evidence="2 3" key="1">
    <citation type="submission" date="2019-07" db="EMBL/GenBank/DDBJ databases">
        <title>Gilliamella genomes.</title>
        <authorList>
            <person name="Zheng H."/>
        </authorList>
    </citation>
    <scope>NUCLEOTIDE SEQUENCE [LARGE SCALE GENOMIC DNA]</scope>
    <source>
        <strain evidence="2 3">W8131</strain>
    </source>
</reference>
<name>A0A556RGG5_9GAMM</name>
<evidence type="ECO:0000313" key="3">
    <source>
        <dbReference type="Proteomes" id="UP000319138"/>
    </source>
</evidence>
<organism evidence="2 3">
    <name type="scientific">Gilliamella apicola</name>
    <dbReference type="NCBI Taxonomy" id="1196095"/>
    <lineage>
        <taxon>Bacteria</taxon>
        <taxon>Pseudomonadati</taxon>
        <taxon>Pseudomonadota</taxon>
        <taxon>Gammaproteobacteria</taxon>
        <taxon>Orbales</taxon>
        <taxon>Orbaceae</taxon>
        <taxon>Gilliamella</taxon>
    </lineage>
</organism>
<dbReference type="Proteomes" id="UP000319138">
    <property type="component" value="Unassembled WGS sequence"/>
</dbReference>
<feature type="compositionally biased region" description="Polar residues" evidence="1">
    <location>
        <begin position="63"/>
        <end position="79"/>
    </location>
</feature>
<feature type="compositionally biased region" description="Polar residues" evidence="1">
    <location>
        <begin position="30"/>
        <end position="43"/>
    </location>
</feature>
<accession>A0A556RGG5</accession>
<protein>
    <submittedName>
        <fullName evidence="2">Uncharacterized protein</fullName>
    </submittedName>
</protein>